<name>A0A8H3LGQ4_9GLOM</name>
<reference evidence="1" key="1">
    <citation type="submission" date="2019-10" db="EMBL/GenBank/DDBJ databases">
        <title>Conservation and host-specific expression of non-tandemly repeated heterogenous ribosome RNA gene in arbuscular mycorrhizal fungi.</title>
        <authorList>
            <person name="Maeda T."/>
            <person name="Kobayashi Y."/>
            <person name="Nakagawa T."/>
            <person name="Ezawa T."/>
            <person name="Yamaguchi K."/>
            <person name="Bino T."/>
            <person name="Nishimoto Y."/>
            <person name="Shigenobu S."/>
            <person name="Kawaguchi M."/>
        </authorList>
    </citation>
    <scope>NUCLEOTIDE SEQUENCE</scope>
    <source>
        <strain evidence="1">HR1</strain>
    </source>
</reference>
<dbReference type="EMBL" id="BLAL01000156">
    <property type="protein sequence ID" value="GES85667.1"/>
    <property type="molecule type" value="Genomic_DNA"/>
</dbReference>
<sequence>MRATLHVLMVNSTTKKPSMLGLNISLKPASFEILKLIGKGNFGKVPKDFKPENIIFMYGFFGCVELLNSGLNLFLSVYSGPCFDCHRRRLAFSIQKFEQNVIHAIIKL</sequence>
<comment type="caution">
    <text evidence="1">The sequence shown here is derived from an EMBL/GenBank/DDBJ whole genome shotgun (WGS) entry which is preliminary data.</text>
</comment>
<dbReference type="AlphaFoldDB" id="A0A8H3LGQ4"/>
<organism evidence="1 2">
    <name type="scientific">Rhizophagus clarus</name>
    <dbReference type="NCBI Taxonomy" id="94130"/>
    <lineage>
        <taxon>Eukaryota</taxon>
        <taxon>Fungi</taxon>
        <taxon>Fungi incertae sedis</taxon>
        <taxon>Mucoromycota</taxon>
        <taxon>Glomeromycotina</taxon>
        <taxon>Glomeromycetes</taxon>
        <taxon>Glomerales</taxon>
        <taxon>Glomeraceae</taxon>
        <taxon>Rhizophagus</taxon>
    </lineage>
</organism>
<evidence type="ECO:0000313" key="1">
    <source>
        <dbReference type="EMBL" id="GES85667.1"/>
    </source>
</evidence>
<gene>
    <name evidence="1" type="ORF">RCL2_001277100</name>
</gene>
<dbReference type="Proteomes" id="UP000615446">
    <property type="component" value="Unassembled WGS sequence"/>
</dbReference>
<proteinExistence type="predicted"/>
<accession>A0A8H3LGQ4</accession>
<protein>
    <submittedName>
        <fullName evidence="1">Uncharacterized protein</fullName>
    </submittedName>
</protein>
<evidence type="ECO:0000313" key="2">
    <source>
        <dbReference type="Proteomes" id="UP000615446"/>
    </source>
</evidence>